<sequence>MKKLLFSLLILFSFSGLKAQNLNEYKYIIIPESFEFSKEKNQHQLNSLLKFLFEREGFETLMNKESRPEDLQRDNCLGLDANVVEDSGLFTTRMRITLEDCHGNLIFTSEEGTSREKDYKTAWHESLRQAFESVEALNYNFEADAPPATPATPETAEVVEEAEVAAEVPQEEKTTPESPEKPEVVVQSEKIPEEKAPGILNFEKDGTYFQLQENENGYALFQKGMSEPFALLISSQEGGSFIYNSVTKQGIASFSENGDLVVEHFDASRGVSVKTTYTVKKD</sequence>
<gene>
    <name evidence="3" type="ORF">SAMN05660413_00237</name>
</gene>
<keyword evidence="2" id="KW-0732">Signal</keyword>
<feature type="region of interest" description="Disordered" evidence="1">
    <location>
        <begin position="163"/>
        <end position="189"/>
    </location>
</feature>
<feature type="compositionally biased region" description="Basic and acidic residues" evidence="1">
    <location>
        <begin position="170"/>
        <end position="183"/>
    </location>
</feature>
<keyword evidence="4" id="KW-1185">Reference proteome</keyword>
<evidence type="ECO:0000313" key="4">
    <source>
        <dbReference type="Proteomes" id="UP000199153"/>
    </source>
</evidence>
<reference evidence="3 4" key="1">
    <citation type="submission" date="2016-10" db="EMBL/GenBank/DDBJ databases">
        <authorList>
            <person name="de Groot N.N."/>
        </authorList>
    </citation>
    <scope>NUCLEOTIDE SEQUENCE [LARGE SCALE GENOMIC DNA]</scope>
    <source>
        <strain evidence="3 4">DSM 17794</strain>
    </source>
</reference>
<dbReference type="RefSeq" id="WP_093404832.1">
    <property type="nucleotide sequence ID" value="NZ_FOVL01000001.1"/>
</dbReference>
<dbReference type="EMBL" id="FOVL01000001">
    <property type="protein sequence ID" value="SFN28071.1"/>
    <property type="molecule type" value="Genomic_DNA"/>
</dbReference>
<accession>A0A1I4XQF2</accession>
<dbReference type="AlphaFoldDB" id="A0A1I4XQF2"/>
<evidence type="ECO:0000256" key="2">
    <source>
        <dbReference type="SAM" id="SignalP"/>
    </source>
</evidence>
<feature type="signal peptide" evidence="2">
    <location>
        <begin position="1"/>
        <end position="19"/>
    </location>
</feature>
<dbReference type="Proteomes" id="UP000199153">
    <property type="component" value="Unassembled WGS sequence"/>
</dbReference>
<feature type="chain" id="PRO_5011555771" evidence="2">
    <location>
        <begin position="20"/>
        <end position="282"/>
    </location>
</feature>
<proteinExistence type="predicted"/>
<evidence type="ECO:0000256" key="1">
    <source>
        <dbReference type="SAM" id="MobiDB-lite"/>
    </source>
</evidence>
<dbReference type="OrthoDB" id="1274006at2"/>
<evidence type="ECO:0000313" key="3">
    <source>
        <dbReference type="EMBL" id="SFN28071.1"/>
    </source>
</evidence>
<dbReference type="STRING" id="287099.SAMN05660413_00237"/>
<protein>
    <submittedName>
        <fullName evidence="3">Uncharacterized protein</fullName>
    </submittedName>
</protein>
<organism evidence="3 4">
    <name type="scientific">Salegentibacter flavus</name>
    <dbReference type="NCBI Taxonomy" id="287099"/>
    <lineage>
        <taxon>Bacteria</taxon>
        <taxon>Pseudomonadati</taxon>
        <taxon>Bacteroidota</taxon>
        <taxon>Flavobacteriia</taxon>
        <taxon>Flavobacteriales</taxon>
        <taxon>Flavobacteriaceae</taxon>
        <taxon>Salegentibacter</taxon>
    </lineage>
</organism>
<name>A0A1I4XQF2_9FLAO</name>